<comment type="pathway">
    <text evidence="2">Protein modification; protein glycosylation.</text>
</comment>
<comment type="catalytic activity">
    <reaction evidence="8">
        <text>N(4)-(alpha-D-Man-(1-&gt;2)-alpha-D-Man-(1-&gt;2)-alpha-D-Man-(1-&gt;3)-[alpha-D-Man-(1-&gt;3)-[alpha-D-Man-(1-&gt;2)-alpha-D-Man-(1-&gt;6)]-alpha-D-Man-(1-&gt;6)]-beta-D-Man-(1-&gt;4)-beta-D-GlcNAc-(1-&gt;4)-beta-D-GlcNAc)-L-asparaginyl-[protein] (N-glucan mannose isomer 8A1,2,3B1,3) + 3 H2O = N(4)-(alpha-D-Man-(1-&gt;3)-[alpha-D-Man-(1-&gt;3)-[alpha-D-Man-(1-&gt;6)]-alpha-D-Man-(1-&gt;6)]-beta-D-Man-(1-&gt;4)-beta-D-GlcNAc-(1-&gt;4)-beta-D-GlcNAc)-L-asparaginyl-[protein] (N-glucan mannose isomer 5A1,2) + 3 beta-D-mannose</text>
        <dbReference type="Rhea" id="RHEA:56028"/>
        <dbReference type="Rhea" id="RHEA-COMP:14358"/>
        <dbReference type="Rhea" id="RHEA-COMP:14367"/>
        <dbReference type="ChEBI" id="CHEBI:15377"/>
        <dbReference type="ChEBI" id="CHEBI:28563"/>
        <dbReference type="ChEBI" id="CHEBI:59087"/>
        <dbReference type="ChEBI" id="CHEBI:60628"/>
        <dbReference type="EC" id="3.2.1.113"/>
    </reaction>
</comment>
<reference evidence="12" key="1">
    <citation type="submission" date="2021-01" db="EMBL/GenBank/DDBJ databases">
        <authorList>
            <person name="Kaushik A."/>
        </authorList>
    </citation>
    <scope>NUCLEOTIDE SEQUENCE</scope>
    <source>
        <strain evidence="12">AG5</strain>
    </source>
</reference>
<comment type="similarity">
    <text evidence="3 10">Belongs to the glycosyl hydrolase 47 family.</text>
</comment>
<evidence type="ECO:0000256" key="8">
    <source>
        <dbReference type="ARBA" id="ARBA00047669"/>
    </source>
</evidence>
<evidence type="ECO:0000256" key="9">
    <source>
        <dbReference type="ARBA" id="ARBA00048605"/>
    </source>
</evidence>
<name>A0A8H3E7M4_9AGAM</name>
<keyword evidence="4" id="KW-0479">Metal-binding</keyword>
<dbReference type="PRINTS" id="PR00747">
    <property type="entry name" value="GLYHDRLASE47"/>
</dbReference>
<proteinExistence type="inferred from homology"/>
<gene>
    <name evidence="12" type="ORF">RDB_LOCUS140899</name>
</gene>
<feature type="region of interest" description="Disordered" evidence="11">
    <location>
        <begin position="59"/>
        <end position="101"/>
    </location>
</feature>
<evidence type="ECO:0000256" key="2">
    <source>
        <dbReference type="ARBA" id="ARBA00004922"/>
    </source>
</evidence>
<dbReference type="PANTHER" id="PTHR11742:SF55">
    <property type="entry name" value="ENDOPLASMIC RETICULUM MANNOSYL-OLIGOSACCHARIDE 1,2-ALPHA-MANNOSIDASE"/>
    <property type="match status" value="1"/>
</dbReference>
<evidence type="ECO:0000313" key="13">
    <source>
        <dbReference type="Proteomes" id="UP000663827"/>
    </source>
</evidence>
<dbReference type="InterPro" id="IPR001382">
    <property type="entry name" value="Glyco_hydro_47"/>
</dbReference>
<dbReference type="Gene3D" id="1.50.10.10">
    <property type="match status" value="1"/>
</dbReference>
<comment type="caution">
    <text evidence="12">The sequence shown here is derived from an EMBL/GenBank/DDBJ whole genome shotgun (WGS) entry which is preliminary data.</text>
</comment>
<protein>
    <recommendedName>
        <fullName evidence="10">alpha-1,2-Mannosidase</fullName>
        <ecNumber evidence="10">3.2.1.-</ecNumber>
    </recommendedName>
</protein>
<organism evidence="12 13">
    <name type="scientific">Rhizoctonia solani</name>
    <dbReference type="NCBI Taxonomy" id="456999"/>
    <lineage>
        <taxon>Eukaryota</taxon>
        <taxon>Fungi</taxon>
        <taxon>Dikarya</taxon>
        <taxon>Basidiomycota</taxon>
        <taxon>Agaricomycotina</taxon>
        <taxon>Agaricomycetes</taxon>
        <taxon>Cantharellales</taxon>
        <taxon>Ceratobasidiaceae</taxon>
        <taxon>Rhizoctonia</taxon>
    </lineage>
</organism>
<keyword evidence="6" id="KW-0106">Calcium</keyword>
<dbReference type="Proteomes" id="UP000663827">
    <property type="component" value="Unassembled WGS sequence"/>
</dbReference>
<dbReference type="GO" id="GO:0005975">
    <property type="term" value="P:carbohydrate metabolic process"/>
    <property type="evidence" value="ECO:0007669"/>
    <property type="project" value="InterPro"/>
</dbReference>
<dbReference type="InterPro" id="IPR036026">
    <property type="entry name" value="Seven-hairpin_glycosidases"/>
</dbReference>
<evidence type="ECO:0000256" key="3">
    <source>
        <dbReference type="ARBA" id="ARBA00007658"/>
    </source>
</evidence>
<feature type="compositionally biased region" description="Pro residues" evidence="11">
    <location>
        <begin position="62"/>
        <end position="84"/>
    </location>
</feature>
<comment type="cofactor">
    <cofactor evidence="1">
        <name>Ca(2+)</name>
        <dbReference type="ChEBI" id="CHEBI:29108"/>
    </cofactor>
</comment>
<dbReference type="GO" id="GO:0005509">
    <property type="term" value="F:calcium ion binding"/>
    <property type="evidence" value="ECO:0007669"/>
    <property type="project" value="InterPro"/>
</dbReference>
<sequence>MSLPLPAQSDSKSGFSFQVLKSRAGARFAILGLTVAGVLYYLAAPESYRPELAWPREKPFGVSPPPPPAWDPDFDPPPPPPPPHGGGAPVKAPSDPQMAERAEAVRKAFRHAYNGYMSAAWSYDELLPNTNGSVNNFNGWGVTVVDSISTMQLMGLKSEYDGALDFVAKMDFDINNDGHAPFFETAIRYLGGLVSAHSLARSTVSGPLSSLETANSNSYAGREHVLLAKAALLADKLLPVFDSPSGLPFYGVRTSGPAPVYSTDDPKSYKYSKASDNTPGARIAAGGSAPLAEFASCQMELKYLSWATGQARYFLAAERVMDVMKKAAPHLPLPGLFPIWWERTAGTPVGGGCQLLSRDHALTNFGQTMFLSVQWQTVGLSTC</sequence>
<dbReference type="InterPro" id="IPR012341">
    <property type="entry name" value="6hp_glycosidase-like_sf"/>
</dbReference>
<keyword evidence="5 10" id="KW-0378">Hydrolase</keyword>
<accession>A0A8H3E7M4</accession>
<evidence type="ECO:0000256" key="6">
    <source>
        <dbReference type="ARBA" id="ARBA00022837"/>
    </source>
</evidence>
<keyword evidence="7" id="KW-1015">Disulfide bond</keyword>
<evidence type="ECO:0000256" key="1">
    <source>
        <dbReference type="ARBA" id="ARBA00001913"/>
    </source>
</evidence>
<dbReference type="GO" id="GO:0004571">
    <property type="term" value="F:mannosyl-oligosaccharide 1,2-alpha-mannosidase activity"/>
    <property type="evidence" value="ECO:0007669"/>
    <property type="project" value="UniProtKB-EC"/>
</dbReference>
<keyword evidence="10" id="KW-0326">Glycosidase</keyword>
<evidence type="ECO:0000256" key="7">
    <source>
        <dbReference type="ARBA" id="ARBA00023157"/>
    </source>
</evidence>
<dbReference type="Pfam" id="PF01532">
    <property type="entry name" value="Glyco_hydro_47"/>
    <property type="match status" value="1"/>
</dbReference>
<dbReference type="PANTHER" id="PTHR11742">
    <property type="entry name" value="MANNOSYL-OLIGOSACCHARIDE ALPHA-1,2-MANNOSIDASE-RELATED"/>
    <property type="match status" value="1"/>
</dbReference>
<dbReference type="EC" id="3.2.1.-" evidence="10"/>
<dbReference type="InterPro" id="IPR050749">
    <property type="entry name" value="Glycosyl_Hydrolase_47"/>
</dbReference>
<evidence type="ECO:0000256" key="5">
    <source>
        <dbReference type="ARBA" id="ARBA00022801"/>
    </source>
</evidence>
<evidence type="ECO:0000256" key="10">
    <source>
        <dbReference type="RuleBase" id="RU361193"/>
    </source>
</evidence>
<dbReference type="SUPFAM" id="SSF48225">
    <property type="entry name" value="Seven-hairpin glycosidases"/>
    <property type="match status" value="1"/>
</dbReference>
<dbReference type="GO" id="GO:0036503">
    <property type="term" value="P:ERAD pathway"/>
    <property type="evidence" value="ECO:0007669"/>
    <property type="project" value="UniProtKB-ARBA"/>
</dbReference>
<dbReference type="AlphaFoldDB" id="A0A8H3E7M4"/>
<evidence type="ECO:0000256" key="4">
    <source>
        <dbReference type="ARBA" id="ARBA00022723"/>
    </source>
</evidence>
<dbReference type="EMBL" id="CAJNJQ010003685">
    <property type="protein sequence ID" value="CAE7203380.1"/>
    <property type="molecule type" value="Genomic_DNA"/>
</dbReference>
<dbReference type="GO" id="GO:0016020">
    <property type="term" value="C:membrane"/>
    <property type="evidence" value="ECO:0007669"/>
    <property type="project" value="InterPro"/>
</dbReference>
<dbReference type="GO" id="GO:0005783">
    <property type="term" value="C:endoplasmic reticulum"/>
    <property type="evidence" value="ECO:0007669"/>
    <property type="project" value="TreeGrafter"/>
</dbReference>
<evidence type="ECO:0000313" key="12">
    <source>
        <dbReference type="EMBL" id="CAE7203380.1"/>
    </source>
</evidence>
<comment type="catalytic activity">
    <reaction evidence="9">
        <text>N(4)-(alpha-D-Man-(1-&gt;2)-alpha-D-Man-(1-&gt;2)-alpha-D-Man-(1-&gt;3)-[alpha-D-Man-(1-&gt;2)-alpha-D-Man-(1-&gt;3)-[alpha-D-Man-(1-&gt;2)-alpha-D-Man-(1-&gt;6)]-alpha-D-Man-(1-&gt;6)]-beta-D-Man-(1-&gt;4)-beta-D-GlcNAc-(1-&gt;4)-beta-D-GlcNAc)-L-asparaginyl-[protein] (N-glucan mannose isomer 9A1,2,3B1,2,3) + 4 H2O = N(4)-(alpha-D-Man-(1-&gt;3)-[alpha-D-Man-(1-&gt;3)-[alpha-D-Man-(1-&gt;6)]-alpha-D-Man-(1-&gt;6)]-beta-D-Man-(1-&gt;4)-beta-D-GlcNAc-(1-&gt;4)-beta-D-GlcNAc)-L-asparaginyl-[protein] (N-glucan mannose isomer 5A1,2) + 4 beta-D-mannose</text>
        <dbReference type="Rhea" id="RHEA:56008"/>
        <dbReference type="Rhea" id="RHEA-COMP:14356"/>
        <dbReference type="Rhea" id="RHEA-COMP:14367"/>
        <dbReference type="ChEBI" id="CHEBI:15377"/>
        <dbReference type="ChEBI" id="CHEBI:28563"/>
        <dbReference type="ChEBI" id="CHEBI:59087"/>
        <dbReference type="ChEBI" id="CHEBI:139493"/>
        <dbReference type="EC" id="3.2.1.113"/>
    </reaction>
</comment>
<evidence type="ECO:0000256" key="11">
    <source>
        <dbReference type="SAM" id="MobiDB-lite"/>
    </source>
</evidence>